<keyword evidence="3 7" id="KW-0812">Transmembrane</keyword>
<keyword evidence="10" id="KW-1185">Reference proteome</keyword>
<comment type="caution">
    <text evidence="9">The sequence shown here is derived from an EMBL/GenBank/DDBJ whole genome shotgun (WGS) entry which is preliminary data.</text>
</comment>
<feature type="transmembrane region" description="Helical" evidence="7">
    <location>
        <begin position="379"/>
        <end position="400"/>
    </location>
</feature>
<evidence type="ECO:0000256" key="4">
    <source>
        <dbReference type="ARBA" id="ARBA00022989"/>
    </source>
</evidence>
<feature type="transmembrane region" description="Helical" evidence="7">
    <location>
        <begin position="50"/>
        <end position="69"/>
    </location>
</feature>
<evidence type="ECO:0000256" key="6">
    <source>
        <dbReference type="SAM" id="MobiDB-lite"/>
    </source>
</evidence>
<dbReference type="PANTHER" id="PTHR10383:SF9">
    <property type="entry name" value="SERINE INCORPORATOR, ISOFORM F"/>
    <property type="match status" value="1"/>
</dbReference>
<keyword evidence="5 7" id="KW-0472">Membrane</keyword>
<organism evidence="9 10">
    <name type="scientific">Tribonema minus</name>
    <dbReference type="NCBI Taxonomy" id="303371"/>
    <lineage>
        <taxon>Eukaryota</taxon>
        <taxon>Sar</taxon>
        <taxon>Stramenopiles</taxon>
        <taxon>Ochrophyta</taxon>
        <taxon>PX clade</taxon>
        <taxon>Xanthophyceae</taxon>
        <taxon>Tribonematales</taxon>
        <taxon>Tribonemataceae</taxon>
        <taxon>Tribonema</taxon>
    </lineage>
</organism>
<evidence type="ECO:0000256" key="7">
    <source>
        <dbReference type="SAM" id="Phobius"/>
    </source>
</evidence>
<dbReference type="OrthoDB" id="5963193at2759"/>
<dbReference type="GO" id="GO:0016020">
    <property type="term" value="C:membrane"/>
    <property type="evidence" value="ECO:0007669"/>
    <property type="project" value="UniProtKB-SubCell"/>
</dbReference>
<feature type="region of interest" description="Disordered" evidence="6">
    <location>
        <begin position="342"/>
        <end position="373"/>
    </location>
</feature>
<name>A0A836CG76_9STRA</name>
<dbReference type="EMBL" id="JAFCMP010000156">
    <property type="protein sequence ID" value="KAG5184707.1"/>
    <property type="molecule type" value="Genomic_DNA"/>
</dbReference>
<sequence>MALALGCFACTACSAVCTTVSTVCSCAGCLCGSAFGSSTPRDLMVGKLRSMGLVMVSIVLGLLTQYMWADKLADKLDQWNYGCDGNQACQGNAAILRVSMVDSIFFFVMMVGSFTGSLFNNRCWALKLTFWSVMIIASVFISNAVFDDHGYVWAARFGAFLFIILQQIVLIDIAYQWNDACVKKAQDLGEDGEGRKVLVALVCTSLLLFAVAISGVGVLFGYFKGCQSNDIILSLTLIMIVAMTVLQLSGPEGNLLTSALVSVYMTFLGFSAVSKNPDASCNPFIGSSQNLTSIIVGLVLTFLSLLWICASSGTSITKLLGGEAPPTTASLQLQVESVRNAEAAKASGSPSTGMPFIAQSAPAPPEEPEPDDHGDGWKFNIVMILLSMFFGMMLTNWGVVQSDSSSIENPATYSDPKNGEAAMWLTAAGQWACMLLYTWTLVAPKLFPDRDFS</sequence>
<comment type="subcellular location">
    <subcellularLocation>
        <location evidence="1">Membrane</location>
        <topology evidence="1">Multi-pass membrane protein</topology>
    </subcellularLocation>
</comment>
<evidence type="ECO:0000256" key="1">
    <source>
        <dbReference type="ARBA" id="ARBA00004141"/>
    </source>
</evidence>
<feature type="transmembrane region" description="Helical" evidence="7">
    <location>
        <begin position="197"/>
        <end position="223"/>
    </location>
</feature>
<dbReference type="PANTHER" id="PTHR10383">
    <property type="entry name" value="SERINE INCORPORATOR"/>
    <property type="match status" value="1"/>
</dbReference>
<dbReference type="Pfam" id="PF03348">
    <property type="entry name" value="Serinc"/>
    <property type="match status" value="1"/>
</dbReference>
<feature type="transmembrane region" description="Helical" evidence="7">
    <location>
        <begin position="255"/>
        <end position="273"/>
    </location>
</feature>
<evidence type="ECO:0000256" key="5">
    <source>
        <dbReference type="ARBA" id="ARBA00023136"/>
    </source>
</evidence>
<keyword evidence="8" id="KW-0732">Signal</keyword>
<gene>
    <name evidence="9" type="ORF">JKP88DRAFT_272048</name>
</gene>
<feature type="chain" id="PRO_5032812029" evidence="8">
    <location>
        <begin position="16"/>
        <end position="453"/>
    </location>
</feature>
<evidence type="ECO:0000313" key="10">
    <source>
        <dbReference type="Proteomes" id="UP000664859"/>
    </source>
</evidence>
<dbReference type="InterPro" id="IPR005016">
    <property type="entry name" value="TDE1/TMS"/>
</dbReference>
<feature type="transmembrane region" description="Helical" evidence="7">
    <location>
        <begin position="421"/>
        <end position="442"/>
    </location>
</feature>
<evidence type="ECO:0000256" key="2">
    <source>
        <dbReference type="ARBA" id="ARBA00006665"/>
    </source>
</evidence>
<feature type="signal peptide" evidence="8">
    <location>
        <begin position="1"/>
        <end position="15"/>
    </location>
</feature>
<protein>
    <submittedName>
        <fullName evidence="9">Serine incorporator/TMS membrane protein</fullName>
    </submittedName>
</protein>
<comment type="similarity">
    <text evidence="2">Belongs to the TDE1 family.</text>
</comment>
<feature type="transmembrane region" description="Helical" evidence="7">
    <location>
        <begin position="158"/>
        <end position="177"/>
    </location>
</feature>
<proteinExistence type="inferred from homology"/>
<dbReference type="AlphaFoldDB" id="A0A836CG76"/>
<evidence type="ECO:0000313" key="9">
    <source>
        <dbReference type="EMBL" id="KAG5184707.1"/>
    </source>
</evidence>
<keyword evidence="4 7" id="KW-1133">Transmembrane helix</keyword>
<evidence type="ECO:0000256" key="3">
    <source>
        <dbReference type="ARBA" id="ARBA00022692"/>
    </source>
</evidence>
<feature type="transmembrane region" description="Helical" evidence="7">
    <location>
        <begin position="125"/>
        <end position="146"/>
    </location>
</feature>
<feature type="transmembrane region" description="Helical" evidence="7">
    <location>
        <begin position="230"/>
        <end position="249"/>
    </location>
</feature>
<evidence type="ECO:0000256" key="8">
    <source>
        <dbReference type="SAM" id="SignalP"/>
    </source>
</evidence>
<feature type="transmembrane region" description="Helical" evidence="7">
    <location>
        <begin position="294"/>
        <end position="316"/>
    </location>
</feature>
<dbReference type="Proteomes" id="UP000664859">
    <property type="component" value="Unassembled WGS sequence"/>
</dbReference>
<reference evidence="9" key="1">
    <citation type="submission" date="2021-02" db="EMBL/GenBank/DDBJ databases">
        <title>First Annotated Genome of the Yellow-green Alga Tribonema minus.</title>
        <authorList>
            <person name="Mahan K.M."/>
        </authorList>
    </citation>
    <scope>NUCLEOTIDE SEQUENCE</scope>
    <source>
        <strain evidence="9">UTEX B ZZ1240</strain>
    </source>
</reference>
<accession>A0A836CG76</accession>